<evidence type="ECO:0000259" key="8">
    <source>
        <dbReference type="Pfam" id="PF02770"/>
    </source>
</evidence>
<dbReference type="InterPro" id="IPR046373">
    <property type="entry name" value="Acyl-CoA_Oxase/DH_mid-dom_sf"/>
</dbReference>
<proteinExistence type="inferred from homology"/>
<sequence>MDLSYTPAELSFREEVRAFIRQNLPDEIRAKAGLSAYYEAADLRAWQRILNDKGWAASHWPVEYGGPGWSAVQRYIFMEEILQAPAPEPLSFNINMVGPVVYTFGSQEQKAHFLPKIRSLDYWFCQGFSEPGAGSDLASLRTSAIRDGDDYVINGQKIWTSTAHDANWMFCLVRTNTTGKKQEGISFVLIDMATPGITVRPIITIDGEHHTNEVFFDNVRVPIANRVGEENKGWDYAKFLLGNERTGIARVGLSKGRLTRAKRLAELSQTQEGKLSDDPFFRRRCIEIEVELKALEITALRIIDRQRKRNDGQPDPASSILKLRGAETQQATSELVAEVAGPLGLAYTHGGKAPWRDFAADDLTAVLGAVPNYFLARAASIYGGASEIQKNIISKAILGL</sequence>
<evidence type="ECO:0000313" key="10">
    <source>
        <dbReference type="EMBL" id="MBD0416719.1"/>
    </source>
</evidence>
<dbReference type="Gene3D" id="1.20.140.10">
    <property type="entry name" value="Butyryl-CoA Dehydrogenase, subunit A, domain 3"/>
    <property type="match status" value="1"/>
</dbReference>
<dbReference type="GO" id="GO:0016627">
    <property type="term" value="F:oxidoreductase activity, acting on the CH-CH group of donors"/>
    <property type="evidence" value="ECO:0007669"/>
    <property type="project" value="InterPro"/>
</dbReference>
<dbReference type="GO" id="GO:0050660">
    <property type="term" value="F:flavin adenine dinucleotide binding"/>
    <property type="evidence" value="ECO:0007669"/>
    <property type="project" value="InterPro"/>
</dbReference>
<dbReference type="InterPro" id="IPR009075">
    <property type="entry name" value="AcylCo_DH/oxidase_C"/>
</dbReference>
<evidence type="ECO:0000256" key="4">
    <source>
        <dbReference type="ARBA" id="ARBA00022827"/>
    </source>
</evidence>
<dbReference type="RefSeq" id="WP_188166165.1">
    <property type="nucleotide sequence ID" value="NZ_JACVVX010000007.1"/>
</dbReference>
<protein>
    <submittedName>
        <fullName evidence="10">Acyl-CoA dehydrogenase family protein</fullName>
    </submittedName>
</protein>
<keyword evidence="5 6" id="KW-0560">Oxidoreductase</keyword>
<dbReference type="InterPro" id="IPR037069">
    <property type="entry name" value="AcylCoA_DH/ox_N_sf"/>
</dbReference>
<dbReference type="FunFam" id="2.40.110.10:FF:000011">
    <property type="entry name" value="Acyl-CoA dehydrogenase FadE34"/>
    <property type="match status" value="1"/>
</dbReference>
<dbReference type="Gene3D" id="2.40.110.10">
    <property type="entry name" value="Butyryl-CoA Dehydrogenase, subunit A, domain 2"/>
    <property type="match status" value="1"/>
</dbReference>
<dbReference type="InterPro" id="IPR009100">
    <property type="entry name" value="AcylCoA_DH/oxidase_NM_dom_sf"/>
</dbReference>
<comment type="cofactor">
    <cofactor evidence="1 6">
        <name>FAD</name>
        <dbReference type="ChEBI" id="CHEBI:57692"/>
    </cofactor>
</comment>
<dbReference type="PANTHER" id="PTHR43292:SF3">
    <property type="entry name" value="ACYL-COA DEHYDROGENASE FADE29"/>
    <property type="match status" value="1"/>
</dbReference>
<comment type="caution">
    <text evidence="10">The sequence shown here is derived from an EMBL/GenBank/DDBJ whole genome shotgun (WGS) entry which is preliminary data.</text>
</comment>
<dbReference type="InterPro" id="IPR013786">
    <property type="entry name" value="AcylCoA_DH/ox_N"/>
</dbReference>
<dbReference type="AlphaFoldDB" id="A0A8J6PKZ2"/>
<evidence type="ECO:0000259" key="7">
    <source>
        <dbReference type="Pfam" id="PF00441"/>
    </source>
</evidence>
<feature type="domain" description="Acyl-CoA dehydrogenase/oxidase N-terminal" evidence="9">
    <location>
        <begin position="7"/>
        <end position="119"/>
    </location>
</feature>
<dbReference type="InterPro" id="IPR006091">
    <property type="entry name" value="Acyl-CoA_Oxase/DH_mid-dom"/>
</dbReference>
<dbReference type="InterPro" id="IPR036250">
    <property type="entry name" value="AcylCo_DH-like_C"/>
</dbReference>
<dbReference type="Pfam" id="PF02770">
    <property type="entry name" value="Acyl-CoA_dh_M"/>
    <property type="match status" value="1"/>
</dbReference>
<evidence type="ECO:0000256" key="5">
    <source>
        <dbReference type="ARBA" id="ARBA00023002"/>
    </source>
</evidence>
<dbReference type="Pfam" id="PF00441">
    <property type="entry name" value="Acyl-CoA_dh_1"/>
    <property type="match status" value="1"/>
</dbReference>
<name>A0A8J6PKZ2_9HYPH</name>
<dbReference type="SUPFAM" id="SSF47203">
    <property type="entry name" value="Acyl-CoA dehydrogenase C-terminal domain-like"/>
    <property type="match status" value="1"/>
</dbReference>
<keyword evidence="4 6" id="KW-0274">FAD</keyword>
<gene>
    <name evidence="10" type="ORF">ICI42_18870</name>
</gene>
<evidence type="ECO:0000256" key="6">
    <source>
        <dbReference type="RuleBase" id="RU362125"/>
    </source>
</evidence>
<organism evidence="10 11">
    <name type="scientific">Oryzicola mucosus</name>
    <dbReference type="NCBI Taxonomy" id="2767425"/>
    <lineage>
        <taxon>Bacteria</taxon>
        <taxon>Pseudomonadati</taxon>
        <taxon>Pseudomonadota</taxon>
        <taxon>Alphaproteobacteria</taxon>
        <taxon>Hyphomicrobiales</taxon>
        <taxon>Phyllobacteriaceae</taxon>
        <taxon>Oryzicola</taxon>
    </lineage>
</organism>
<accession>A0A8J6PKZ2</accession>
<dbReference type="PANTHER" id="PTHR43292">
    <property type="entry name" value="ACYL-COA DEHYDROGENASE"/>
    <property type="match status" value="1"/>
</dbReference>
<evidence type="ECO:0000256" key="1">
    <source>
        <dbReference type="ARBA" id="ARBA00001974"/>
    </source>
</evidence>
<dbReference type="GO" id="GO:0005886">
    <property type="term" value="C:plasma membrane"/>
    <property type="evidence" value="ECO:0007669"/>
    <property type="project" value="TreeGrafter"/>
</dbReference>
<keyword evidence="3 6" id="KW-0285">Flavoprotein</keyword>
<feature type="domain" description="Acyl-CoA oxidase/dehydrogenase middle" evidence="8">
    <location>
        <begin position="125"/>
        <end position="219"/>
    </location>
</feature>
<evidence type="ECO:0000256" key="3">
    <source>
        <dbReference type="ARBA" id="ARBA00022630"/>
    </source>
</evidence>
<dbReference type="SUPFAM" id="SSF56645">
    <property type="entry name" value="Acyl-CoA dehydrogenase NM domain-like"/>
    <property type="match status" value="1"/>
</dbReference>
<dbReference type="Pfam" id="PF02771">
    <property type="entry name" value="Acyl-CoA_dh_N"/>
    <property type="match status" value="1"/>
</dbReference>
<evidence type="ECO:0000259" key="9">
    <source>
        <dbReference type="Pfam" id="PF02771"/>
    </source>
</evidence>
<evidence type="ECO:0000313" key="11">
    <source>
        <dbReference type="Proteomes" id="UP000643405"/>
    </source>
</evidence>
<dbReference type="InterPro" id="IPR052161">
    <property type="entry name" value="Mycobact_Acyl-CoA_DH"/>
</dbReference>
<keyword evidence="11" id="KW-1185">Reference proteome</keyword>
<comment type="similarity">
    <text evidence="2 6">Belongs to the acyl-CoA dehydrogenase family.</text>
</comment>
<reference evidence="10" key="1">
    <citation type="submission" date="2020-09" db="EMBL/GenBank/DDBJ databases">
        <title>Genome seq and assembly of Tianweitania sp.</title>
        <authorList>
            <person name="Chhetri G."/>
        </authorList>
    </citation>
    <scope>NUCLEOTIDE SEQUENCE</scope>
    <source>
        <strain evidence="10">Rool2</strain>
    </source>
</reference>
<dbReference type="Gene3D" id="1.10.540.10">
    <property type="entry name" value="Acyl-CoA dehydrogenase/oxidase, N-terminal domain"/>
    <property type="match status" value="1"/>
</dbReference>
<evidence type="ECO:0000256" key="2">
    <source>
        <dbReference type="ARBA" id="ARBA00009347"/>
    </source>
</evidence>
<dbReference type="EMBL" id="JACVVX010000007">
    <property type="protein sequence ID" value="MBD0416719.1"/>
    <property type="molecule type" value="Genomic_DNA"/>
</dbReference>
<feature type="domain" description="Acyl-CoA dehydrogenase/oxidase C-terminal" evidence="7">
    <location>
        <begin position="231"/>
        <end position="398"/>
    </location>
</feature>
<dbReference type="Proteomes" id="UP000643405">
    <property type="component" value="Unassembled WGS sequence"/>
</dbReference>